<evidence type="ECO:0000313" key="1">
    <source>
        <dbReference type="EnsemblPlants" id="MELO3C032971.2.1"/>
    </source>
</evidence>
<name>A0A9I9EFB8_CUCME</name>
<dbReference type="AlphaFoldDB" id="A0A9I9EFB8"/>
<reference evidence="1" key="1">
    <citation type="submission" date="2023-03" db="UniProtKB">
        <authorList>
            <consortium name="EnsemblPlants"/>
        </authorList>
    </citation>
    <scope>IDENTIFICATION</scope>
</reference>
<dbReference type="Gramene" id="MELO3C032971.2.1">
    <property type="protein sequence ID" value="MELO3C032971.2.1"/>
    <property type="gene ID" value="MELO3C032971.2"/>
</dbReference>
<accession>A0A9I9EFB8</accession>
<protein>
    <submittedName>
        <fullName evidence="1">Uncharacterized protein</fullName>
    </submittedName>
</protein>
<organism evidence="1">
    <name type="scientific">Cucumis melo</name>
    <name type="common">Muskmelon</name>
    <dbReference type="NCBI Taxonomy" id="3656"/>
    <lineage>
        <taxon>Eukaryota</taxon>
        <taxon>Viridiplantae</taxon>
        <taxon>Streptophyta</taxon>
        <taxon>Embryophyta</taxon>
        <taxon>Tracheophyta</taxon>
        <taxon>Spermatophyta</taxon>
        <taxon>Magnoliopsida</taxon>
        <taxon>eudicotyledons</taxon>
        <taxon>Gunneridae</taxon>
        <taxon>Pentapetalae</taxon>
        <taxon>rosids</taxon>
        <taxon>fabids</taxon>
        <taxon>Cucurbitales</taxon>
        <taxon>Cucurbitaceae</taxon>
        <taxon>Benincaseae</taxon>
        <taxon>Cucumis</taxon>
    </lineage>
</organism>
<sequence>MATLSTSTSGFLPLTSSKRTTPKLYTSHFSSTFCEKSMSNSDILQERSTYGKLILPSFSRIV</sequence>
<proteinExistence type="predicted"/>
<dbReference type="EnsemblPlants" id="MELO3C032971.2.1">
    <property type="protein sequence ID" value="MELO3C032971.2.1"/>
    <property type="gene ID" value="MELO3C032971.2"/>
</dbReference>